<dbReference type="Pfam" id="PF00582">
    <property type="entry name" value="Usp"/>
    <property type="match status" value="1"/>
</dbReference>
<dbReference type="AlphaFoldDB" id="A0A0G0V6X7"/>
<evidence type="ECO:0000256" key="1">
    <source>
        <dbReference type="ARBA" id="ARBA00008791"/>
    </source>
</evidence>
<reference evidence="3 4" key="1">
    <citation type="journal article" date="2015" name="Nature">
        <title>rRNA introns, odd ribosomes, and small enigmatic genomes across a large radiation of phyla.</title>
        <authorList>
            <person name="Brown C.T."/>
            <person name="Hug L.A."/>
            <person name="Thomas B.C."/>
            <person name="Sharon I."/>
            <person name="Castelle C.J."/>
            <person name="Singh A."/>
            <person name="Wilkins M.J."/>
            <person name="Williams K.H."/>
            <person name="Banfield J.F."/>
        </authorList>
    </citation>
    <scope>NUCLEOTIDE SEQUENCE [LARGE SCALE GENOMIC DNA]</scope>
</reference>
<protein>
    <submittedName>
        <fullName evidence="3">UspA domain protein</fullName>
    </submittedName>
</protein>
<dbReference type="PANTHER" id="PTHR46268:SF6">
    <property type="entry name" value="UNIVERSAL STRESS PROTEIN UP12"/>
    <property type="match status" value="1"/>
</dbReference>
<evidence type="ECO:0000259" key="2">
    <source>
        <dbReference type="Pfam" id="PF00582"/>
    </source>
</evidence>
<comment type="caution">
    <text evidence="3">The sequence shown here is derived from an EMBL/GenBank/DDBJ whole genome shotgun (WGS) entry which is preliminary data.</text>
</comment>
<sequence>MHVVEKWYHSQAFTTDSKEWNRIHNDWLEIGRQILKREEEKLRKEGVINIETAVRDGDAGYEIVALAKERKADIIVMATHHYSVMGKLFSGSLIDRVTKKATCPVLWIFD</sequence>
<feature type="domain" description="UspA" evidence="2">
    <location>
        <begin position="32"/>
        <end position="106"/>
    </location>
</feature>
<dbReference type="Gene3D" id="3.40.50.620">
    <property type="entry name" value="HUPs"/>
    <property type="match status" value="1"/>
</dbReference>
<comment type="similarity">
    <text evidence="1">Belongs to the universal stress protein A family.</text>
</comment>
<dbReference type="Proteomes" id="UP000034746">
    <property type="component" value="Unassembled WGS sequence"/>
</dbReference>
<organism evidence="3 4">
    <name type="scientific">Candidatus Uhrbacteria bacterium GW2011_GWF2_41_16</name>
    <dbReference type="NCBI Taxonomy" id="1618997"/>
    <lineage>
        <taxon>Bacteria</taxon>
        <taxon>Candidatus Uhriibacteriota</taxon>
    </lineage>
</organism>
<accession>A0A0G0V6X7</accession>
<dbReference type="PANTHER" id="PTHR46268">
    <property type="entry name" value="STRESS RESPONSE PROTEIN NHAX"/>
    <property type="match status" value="1"/>
</dbReference>
<dbReference type="InterPro" id="IPR014729">
    <property type="entry name" value="Rossmann-like_a/b/a_fold"/>
</dbReference>
<dbReference type="InterPro" id="IPR006016">
    <property type="entry name" value="UspA"/>
</dbReference>
<dbReference type="PRINTS" id="PR01438">
    <property type="entry name" value="UNVRSLSTRESS"/>
</dbReference>
<dbReference type="InterPro" id="IPR006015">
    <property type="entry name" value="Universal_stress_UspA"/>
</dbReference>
<name>A0A0G0V6X7_9BACT</name>
<gene>
    <name evidence="3" type="ORF">UU48_C0025G0005</name>
</gene>
<evidence type="ECO:0000313" key="4">
    <source>
        <dbReference type="Proteomes" id="UP000034746"/>
    </source>
</evidence>
<dbReference type="CDD" id="cd00293">
    <property type="entry name" value="USP-like"/>
    <property type="match status" value="1"/>
</dbReference>
<dbReference type="SUPFAM" id="SSF52402">
    <property type="entry name" value="Adenine nucleotide alpha hydrolases-like"/>
    <property type="match status" value="1"/>
</dbReference>
<proteinExistence type="inferred from homology"/>
<evidence type="ECO:0000313" key="3">
    <source>
        <dbReference type="EMBL" id="KKR96768.1"/>
    </source>
</evidence>
<dbReference type="EMBL" id="LCAU01000025">
    <property type="protein sequence ID" value="KKR96768.1"/>
    <property type="molecule type" value="Genomic_DNA"/>
</dbReference>